<evidence type="ECO:0000313" key="1">
    <source>
        <dbReference type="EMBL" id="ARV77099.1"/>
    </source>
</evidence>
<gene>
    <name evidence="1" type="ORF">PHABIO_471</name>
</gene>
<keyword evidence="2" id="KW-1185">Reference proteome</keyword>
<dbReference type="Proteomes" id="UP000225448">
    <property type="component" value="Segment"/>
</dbReference>
<protein>
    <submittedName>
        <fullName evidence="1">Uncharacterized protein</fullName>
    </submittedName>
</protein>
<proteinExistence type="predicted"/>
<accession>A0A1Y0SZY6</accession>
<organism evidence="1 2">
    <name type="scientific">Pseudomonas phage Phabio</name>
    <dbReference type="NCBI Taxonomy" id="2006668"/>
    <lineage>
        <taxon>Viruses</taxon>
        <taxon>Duplodnaviria</taxon>
        <taxon>Heunggongvirae</taxon>
        <taxon>Uroviricota</taxon>
        <taxon>Caudoviricetes</taxon>
        <taxon>Chimalliviridae</taxon>
        <taxon>Phabiovirus</taxon>
        <taxon>Phabiovirus phabio</taxon>
    </lineage>
</organism>
<evidence type="ECO:0000313" key="2">
    <source>
        <dbReference type="Proteomes" id="UP000225448"/>
    </source>
</evidence>
<sequence>MDENNYVHITFKVFLMALYSARIPNVEAIQWFKNGDHPDDHVINNINSGRVVGRHSTHLHFTGGQVCNTCDNPIGMHGLLNKAAESNRIVVCPGDYIEYVRDRRGRTIHYKLWHRKEFEAIYALNTEGKI</sequence>
<dbReference type="EMBL" id="MF042360">
    <property type="protein sequence ID" value="ARV77099.1"/>
    <property type="molecule type" value="Genomic_DNA"/>
</dbReference>
<name>A0A1Y0SZY6_9CAUD</name>
<reference evidence="1 2" key="1">
    <citation type="submission" date="2017-05" db="EMBL/GenBank/DDBJ databases">
        <authorList>
            <person name="Song R."/>
            <person name="Chenine A.L."/>
            <person name="Ruprecht R.M."/>
        </authorList>
    </citation>
    <scope>NUCLEOTIDE SEQUENCE [LARGE SCALE GENOMIC DNA]</scope>
</reference>